<dbReference type="AlphaFoldDB" id="A0A508X513"/>
<accession>A0A508X513</accession>
<name>A0A508X513_9HYPH</name>
<reference evidence="1" key="1">
    <citation type="submission" date="2019-06" db="EMBL/GenBank/DDBJ databases">
        <authorList>
            <person name="Le Quere A."/>
            <person name="Colella S."/>
        </authorList>
    </citation>
    <scope>NUCLEOTIDE SEQUENCE</scope>
    <source>
        <strain evidence="1">EmedicaeMD41</strain>
    </source>
</reference>
<protein>
    <submittedName>
        <fullName evidence="1">Uncharacterized protein</fullName>
    </submittedName>
</protein>
<sequence>MQEDVVVISESARFSAAVEVNALQAGCESVRASPETVGGAGIFISRPPFLRRHRLARGQQKSRGCEAEQSCRHRPHIYLLIGTHLRGQRSAAFRCMAGMMTQRMR</sequence>
<dbReference type="EMBL" id="CABFNB010000139">
    <property type="protein sequence ID" value="VTZ64849.1"/>
    <property type="molecule type" value="Genomic_DNA"/>
</dbReference>
<gene>
    <name evidence="1" type="ORF">EMEDMD4_70152</name>
</gene>
<proteinExistence type="predicted"/>
<evidence type="ECO:0000313" key="1">
    <source>
        <dbReference type="EMBL" id="VTZ64849.1"/>
    </source>
</evidence>
<dbReference type="Proteomes" id="UP000507954">
    <property type="component" value="Unassembled WGS sequence"/>
</dbReference>
<organism evidence="1">
    <name type="scientific">Sinorhizobium medicae</name>
    <dbReference type="NCBI Taxonomy" id="110321"/>
    <lineage>
        <taxon>Bacteria</taxon>
        <taxon>Pseudomonadati</taxon>
        <taxon>Pseudomonadota</taxon>
        <taxon>Alphaproteobacteria</taxon>
        <taxon>Hyphomicrobiales</taxon>
        <taxon>Rhizobiaceae</taxon>
        <taxon>Sinorhizobium/Ensifer group</taxon>
        <taxon>Sinorhizobium</taxon>
    </lineage>
</organism>